<keyword evidence="1" id="KW-1133">Transmembrane helix</keyword>
<keyword evidence="3" id="KW-1185">Reference proteome</keyword>
<evidence type="ECO:0000313" key="2">
    <source>
        <dbReference type="EMBL" id="KFM67930.1"/>
    </source>
</evidence>
<evidence type="ECO:0000256" key="1">
    <source>
        <dbReference type="SAM" id="Phobius"/>
    </source>
</evidence>
<dbReference type="Proteomes" id="UP000054359">
    <property type="component" value="Unassembled WGS sequence"/>
</dbReference>
<accession>A0A087TS41</accession>
<evidence type="ECO:0000313" key="3">
    <source>
        <dbReference type="Proteomes" id="UP000054359"/>
    </source>
</evidence>
<keyword evidence="1" id="KW-0472">Membrane</keyword>
<gene>
    <name evidence="2" type="ORF">X975_05968</name>
</gene>
<dbReference type="EMBL" id="KK116500">
    <property type="protein sequence ID" value="KFM67930.1"/>
    <property type="molecule type" value="Genomic_DNA"/>
</dbReference>
<feature type="transmembrane region" description="Helical" evidence="1">
    <location>
        <begin position="6"/>
        <end position="26"/>
    </location>
</feature>
<sequence>MDRLLLHPVYFILAVDCFFAVSYALLNRPDTDPELDLEPITRYRRPEITTQRVSSGHVHDFTLPLPKHLSTDSFYDEDNYYDDHESMNHIEHEMTTILLSSDVPTELPTTTESAVSLKEEFPEKNQVDKIVNSSYRIFLPWWKVLFIILTITLFVPF</sequence>
<reference evidence="2 3" key="1">
    <citation type="submission" date="2013-11" db="EMBL/GenBank/DDBJ databases">
        <title>Genome sequencing of Stegodyphus mimosarum.</title>
        <authorList>
            <person name="Bechsgaard J."/>
        </authorList>
    </citation>
    <scope>NUCLEOTIDE SEQUENCE [LARGE SCALE GENOMIC DNA]</scope>
</reference>
<protein>
    <submittedName>
        <fullName evidence="2">Uncharacterized protein</fullName>
    </submittedName>
</protein>
<dbReference type="AlphaFoldDB" id="A0A087TS41"/>
<name>A0A087TS41_STEMI</name>
<proteinExistence type="predicted"/>
<feature type="non-terminal residue" evidence="2">
    <location>
        <position position="157"/>
    </location>
</feature>
<dbReference type="OrthoDB" id="6422631at2759"/>
<feature type="transmembrane region" description="Helical" evidence="1">
    <location>
        <begin position="137"/>
        <end position="155"/>
    </location>
</feature>
<organism evidence="2 3">
    <name type="scientific">Stegodyphus mimosarum</name>
    <name type="common">African social velvet spider</name>
    <dbReference type="NCBI Taxonomy" id="407821"/>
    <lineage>
        <taxon>Eukaryota</taxon>
        <taxon>Metazoa</taxon>
        <taxon>Ecdysozoa</taxon>
        <taxon>Arthropoda</taxon>
        <taxon>Chelicerata</taxon>
        <taxon>Arachnida</taxon>
        <taxon>Araneae</taxon>
        <taxon>Araneomorphae</taxon>
        <taxon>Entelegynae</taxon>
        <taxon>Eresoidea</taxon>
        <taxon>Eresidae</taxon>
        <taxon>Stegodyphus</taxon>
    </lineage>
</organism>
<keyword evidence="1" id="KW-0812">Transmembrane</keyword>